<dbReference type="PANTHER" id="PTHR30328">
    <property type="entry name" value="TRANSCRIPTIONAL REPRESSOR"/>
    <property type="match status" value="1"/>
</dbReference>
<dbReference type="Proteomes" id="UP000198393">
    <property type="component" value="Unassembled WGS sequence"/>
</dbReference>
<sequence length="234" mass="27001">MIFCELNQGNLFSSQLSPRMLDKKEKVLSEAFNRFVKDGVKNTTIEKIAQDLQMSKKTIYLMFRTKEDLLIASFQWKLDHMAKMGEGIAMAEMEVVSKLLALLEAIHLELKDITMNGLFSAYPFKSRTSSILEDYLRGAVFVRFKKIFEQCHSEGLVDSKVDVNSTMLMYWETLSMFIFARPAGRPTEVTITRPFNEHLNIQLINFFRGFLNAEGIKKFDQELANHPLLKGFYA</sequence>
<dbReference type="InterPro" id="IPR001647">
    <property type="entry name" value="HTH_TetR"/>
</dbReference>
<dbReference type="PROSITE" id="PS50977">
    <property type="entry name" value="HTH_TETR_2"/>
    <property type="match status" value="1"/>
</dbReference>
<keyword evidence="1 2" id="KW-0238">DNA-binding</keyword>
<reference evidence="4 5" key="1">
    <citation type="submission" date="2017-06" db="EMBL/GenBank/DDBJ databases">
        <authorList>
            <person name="Kim H.J."/>
            <person name="Triplett B.A."/>
        </authorList>
    </citation>
    <scope>NUCLEOTIDE SEQUENCE [LARGE SCALE GENOMIC DNA]</scope>
    <source>
        <strain evidence="4 5">DSM 19307</strain>
    </source>
</reference>
<evidence type="ECO:0000259" key="3">
    <source>
        <dbReference type="PROSITE" id="PS50977"/>
    </source>
</evidence>
<keyword evidence="5" id="KW-1185">Reference proteome</keyword>
<organism evidence="4 5">
    <name type="scientific">Ekhidna lutea</name>
    <dbReference type="NCBI Taxonomy" id="447679"/>
    <lineage>
        <taxon>Bacteria</taxon>
        <taxon>Pseudomonadati</taxon>
        <taxon>Bacteroidota</taxon>
        <taxon>Cytophagia</taxon>
        <taxon>Cytophagales</taxon>
        <taxon>Reichenbachiellaceae</taxon>
        <taxon>Ekhidna</taxon>
    </lineage>
</organism>
<protein>
    <submittedName>
        <fullName evidence="4">Transcriptional regulator, TetR family</fullName>
    </submittedName>
</protein>
<evidence type="ECO:0000313" key="4">
    <source>
        <dbReference type="EMBL" id="SNS69657.1"/>
    </source>
</evidence>
<dbReference type="PANTHER" id="PTHR30328:SF54">
    <property type="entry name" value="HTH-TYPE TRANSCRIPTIONAL REPRESSOR SCO4008"/>
    <property type="match status" value="1"/>
</dbReference>
<dbReference type="InterPro" id="IPR009057">
    <property type="entry name" value="Homeodomain-like_sf"/>
</dbReference>
<dbReference type="Pfam" id="PF00440">
    <property type="entry name" value="TetR_N"/>
    <property type="match status" value="1"/>
</dbReference>
<accession>A0A239GKE8</accession>
<gene>
    <name evidence="4" type="ORF">SAMN05421640_0892</name>
</gene>
<dbReference type="AlphaFoldDB" id="A0A239GKE8"/>
<dbReference type="InterPro" id="IPR050109">
    <property type="entry name" value="HTH-type_TetR-like_transc_reg"/>
</dbReference>
<dbReference type="EMBL" id="FZPD01000002">
    <property type="protein sequence ID" value="SNS69657.1"/>
    <property type="molecule type" value="Genomic_DNA"/>
</dbReference>
<evidence type="ECO:0000256" key="2">
    <source>
        <dbReference type="PROSITE-ProRule" id="PRU00335"/>
    </source>
</evidence>
<name>A0A239GKE8_EKHLU</name>
<dbReference type="Gene3D" id="1.10.357.10">
    <property type="entry name" value="Tetracycline Repressor, domain 2"/>
    <property type="match status" value="1"/>
</dbReference>
<evidence type="ECO:0000256" key="1">
    <source>
        <dbReference type="ARBA" id="ARBA00023125"/>
    </source>
</evidence>
<evidence type="ECO:0000313" key="5">
    <source>
        <dbReference type="Proteomes" id="UP000198393"/>
    </source>
</evidence>
<dbReference type="SUPFAM" id="SSF46689">
    <property type="entry name" value="Homeodomain-like"/>
    <property type="match status" value="1"/>
</dbReference>
<dbReference type="GO" id="GO:0003677">
    <property type="term" value="F:DNA binding"/>
    <property type="evidence" value="ECO:0007669"/>
    <property type="project" value="UniProtKB-UniRule"/>
</dbReference>
<feature type="domain" description="HTH tetR-type" evidence="3">
    <location>
        <begin position="21"/>
        <end position="81"/>
    </location>
</feature>
<proteinExistence type="predicted"/>
<feature type="DNA-binding region" description="H-T-H motif" evidence="2">
    <location>
        <begin position="44"/>
        <end position="63"/>
    </location>
</feature>